<keyword evidence="1" id="KW-0479">Metal-binding</keyword>
<evidence type="ECO:0000256" key="5">
    <source>
        <dbReference type="PROSITE-ProRule" id="PRU00042"/>
    </source>
</evidence>
<dbReference type="PROSITE" id="PS50157">
    <property type="entry name" value="ZINC_FINGER_C2H2_2"/>
    <property type="match status" value="10"/>
</dbReference>
<keyword evidence="3 5" id="KW-0863">Zinc-finger</keyword>
<dbReference type="Proteomes" id="UP001652580">
    <property type="component" value="Chromosome 19"/>
</dbReference>
<dbReference type="InterPro" id="IPR001909">
    <property type="entry name" value="KRAB"/>
</dbReference>
<dbReference type="SMART" id="SM00349">
    <property type="entry name" value="KRAB"/>
    <property type="match status" value="1"/>
</dbReference>
<dbReference type="Gene3D" id="3.30.160.60">
    <property type="entry name" value="Classic Zinc Finger"/>
    <property type="match status" value="10"/>
</dbReference>
<evidence type="ECO:0000256" key="3">
    <source>
        <dbReference type="ARBA" id="ARBA00022771"/>
    </source>
</evidence>
<feature type="domain" description="C2H2-type" evidence="7">
    <location>
        <begin position="460"/>
        <end position="487"/>
    </location>
</feature>
<evidence type="ECO:0000256" key="6">
    <source>
        <dbReference type="SAM" id="MobiDB-lite"/>
    </source>
</evidence>
<dbReference type="SUPFAM" id="SSF109640">
    <property type="entry name" value="KRAB domain (Kruppel-associated box)"/>
    <property type="match status" value="1"/>
</dbReference>
<dbReference type="Pfam" id="PF01352">
    <property type="entry name" value="KRAB"/>
    <property type="match status" value="1"/>
</dbReference>
<feature type="region of interest" description="Disordered" evidence="6">
    <location>
        <begin position="1"/>
        <end position="47"/>
    </location>
</feature>
<feature type="domain" description="C2H2-type" evidence="7">
    <location>
        <begin position="488"/>
        <end position="515"/>
    </location>
</feature>
<dbReference type="CDD" id="cd07765">
    <property type="entry name" value="KRAB_A-box"/>
    <property type="match status" value="1"/>
</dbReference>
<evidence type="ECO:0000256" key="2">
    <source>
        <dbReference type="ARBA" id="ARBA00022737"/>
    </source>
</evidence>
<reference evidence="10" key="1">
    <citation type="submission" date="2025-08" db="UniProtKB">
        <authorList>
            <consortium name="RefSeq"/>
        </authorList>
    </citation>
    <scope>IDENTIFICATION</scope>
</reference>
<gene>
    <name evidence="10" type="primary">LOC103015206</name>
</gene>
<keyword evidence="4" id="KW-0862">Zinc</keyword>
<feature type="domain" description="C2H2-type" evidence="7">
    <location>
        <begin position="432"/>
        <end position="459"/>
    </location>
</feature>
<evidence type="ECO:0000313" key="9">
    <source>
        <dbReference type="Proteomes" id="UP001652580"/>
    </source>
</evidence>
<dbReference type="InterPro" id="IPR036051">
    <property type="entry name" value="KRAB_dom_sf"/>
</dbReference>
<dbReference type="Pfam" id="PF00096">
    <property type="entry name" value="zf-C2H2"/>
    <property type="match status" value="9"/>
</dbReference>
<dbReference type="PANTHER" id="PTHR23226:SF324">
    <property type="entry name" value="ZINC FINGER PROTEIN 83"/>
    <property type="match status" value="1"/>
</dbReference>
<dbReference type="InParanoid" id="A0A452CFD2"/>
<evidence type="ECO:0000259" key="8">
    <source>
        <dbReference type="PROSITE" id="PS50805"/>
    </source>
</evidence>
<accession>A0A452CFD2</accession>
<dbReference type="GO" id="GO:0000977">
    <property type="term" value="F:RNA polymerase II transcription regulatory region sequence-specific DNA binding"/>
    <property type="evidence" value="ECO:0007669"/>
    <property type="project" value="TreeGrafter"/>
</dbReference>
<dbReference type="Gene3D" id="6.10.140.140">
    <property type="match status" value="1"/>
</dbReference>
<evidence type="ECO:0000313" key="10">
    <source>
        <dbReference type="RefSeq" id="XP_028021712.2"/>
    </source>
</evidence>
<feature type="domain" description="C2H2-type" evidence="7">
    <location>
        <begin position="264"/>
        <end position="289"/>
    </location>
</feature>
<feature type="domain" description="C2H2-type" evidence="7">
    <location>
        <begin position="404"/>
        <end position="431"/>
    </location>
</feature>
<dbReference type="InterPro" id="IPR013087">
    <property type="entry name" value="Znf_C2H2_type"/>
</dbReference>
<keyword evidence="2" id="KW-0677">Repeat</keyword>
<feature type="domain" description="C2H2-type" evidence="7">
    <location>
        <begin position="348"/>
        <end position="375"/>
    </location>
</feature>
<dbReference type="GO" id="GO:0000981">
    <property type="term" value="F:DNA-binding transcription factor activity, RNA polymerase II-specific"/>
    <property type="evidence" value="ECO:0007669"/>
    <property type="project" value="TreeGrafter"/>
</dbReference>
<dbReference type="SMART" id="SM00355">
    <property type="entry name" value="ZnF_C2H2"/>
    <property type="match status" value="10"/>
</dbReference>
<feature type="domain" description="KRAB" evidence="8">
    <location>
        <begin position="58"/>
        <end position="135"/>
    </location>
</feature>
<feature type="domain" description="C2H2-type" evidence="7">
    <location>
        <begin position="292"/>
        <end position="319"/>
    </location>
</feature>
<keyword evidence="9" id="KW-1185">Reference proteome</keyword>
<dbReference type="GO" id="GO:0005634">
    <property type="term" value="C:nucleus"/>
    <property type="evidence" value="ECO:0007669"/>
    <property type="project" value="UniProtKB-SubCell"/>
</dbReference>
<dbReference type="PROSITE" id="PS00028">
    <property type="entry name" value="ZINC_FINGER_C2H2_1"/>
    <property type="match status" value="9"/>
</dbReference>
<feature type="domain" description="C2H2-type" evidence="7">
    <location>
        <begin position="376"/>
        <end position="403"/>
    </location>
</feature>
<dbReference type="PROSITE" id="PS50805">
    <property type="entry name" value="KRAB"/>
    <property type="match status" value="1"/>
</dbReference>
<dbReference type="InterPro" id="IPR036236">
    <property type="entry name" value="Znf_C2H2_sf"/>
</dbReference>
<proteinExistence type="predicted"/>
<name>A0A452CFD2_BALAC</name>
<dbReference type="GeneID" id="103015206"/>
<organism evidence="9 10">
    <name type="scientific">Balaenoptera acutorostrata</name>
    <name type="common">Common minke whale</name>
    <name type="synonym">Balaena rostrata</name>
    <dbReference type="NCBI Taxonomy" id="9767"/>
    <lineage>
        <taxon>Eukaryota</taxon>
        <taxon>Metazoa</taxon>
        <taxon>Chordata</taxon>
        <taxon>Craniata</taxon>
        <taxon>Vertebrata</taxon>
        <taxon>Euteleostomi</taxon>
        <taxon>Mammalia</taxon>
        <taxon>Eutheria</taxon>
        <taxon>Laurasiatheria</taxon>
        <taxon>Artiodactyla</taxon>
        <taxon>Whippomorpha</taxon>
        <taxon>Cetacea</taxon>
        <taxon>Mysticeti</taxon>
        <taxon>Balaenopteridae</taxon>
        <taxon>Balaenoptera</taxon>
    </lineage>
</organism>
<sequence>MPGPCSEGLVQGRDGGDLQEPALPGSTSKDSTLSEEEALKRRKRKEKQSGMALSQEWLTFKDVVIEFSQEEWECLDPGQRALYRDVMLETCRNLLSLDICPIHVVKQLQPKGNSDPGEVFQRVILGRSKSREIKHFYLTEIQENMYDFECHWRDDERNYKGMPITHNGNLTDRIDPHGRRDAGIKPIRNRLGLNFQGKLQVFQTDRLISECNEVERSIDNSFSFSPLQRIPPSVQTNVSNVYGNDFMHPLVLTQDQKTHRERDFKCTECGKTFSHGSIVRKHQIIYSEEILHKCDVCVKGFSTNSHLAVHESIHTGKKSYKCSECGKVFSQKTALANHQRIHTGEKPFKCNECGKTFNRYSNLSRHKIIHTGKKLYKCDVCGSVFSRKSNLADHRRVHTGEKPYRCNECGKLFSYSSHLSTHQRIHTGEKPYKCNECGKVFSEKATLAKHQRIHTGEKPYTCNECRKAFSQKAHLQLHWRVHTGEKPFRCDECGKVFSRNSHLTSHQRVHIVERPFKCFECGRAFTEVSTLTKHQKIHT</sequence>
<dbReference type="GO" id="GO:0008270">
    <property type="term" value="F:zinc ion binding"/>
    <property type="evidence" value="ECO:0007669"/>
    <property type="project" value="UniProtKB-KW"/>
</dbReference>
<feature type="domain" description="C2H2-type" evidence="7">
    <location>
        <begin position="320"/>
        <end position="347"/>
    </location>
</feature>
<feature type="domain" description="C2H2-type" evidence="7">
    <location>
        <begin position="516"/>
        <end position="539"/>
    </location>
</feature>
<evidence type="ECO:0000256" key="1">
    <source>
        <dbReference type="ARBA" id="ARBA00022723"/>
    </source>
</evidence>
<protein>
    <submittedName>
        <fullName evidence="10">Zinc finger protein OZF-like</fullName>
    </submittedName>
</protein>
<evidence type="ECO:0000256" key="4">
    <source>
        <dbReference type="ARBA" id="ARBA00022833"/>
    </source>
</evidence>
<dbReference type="RefSeq" id="XP_028021712.2">
    <property type="nucleotide sequence ID" value="XM_028165911.2"/>
</dbReference>
<dbReference type="PANTHER" id="PTHR23226">
    <property type="entry name" value="ZINC FINGER AND SCAN DOMAIN-CONTAINING"/>
    <property type="match status" value="1"/>
</dbReference>
<dbReference type="SUPFAM" id="SSF57667">
    <property type="entry name" value="beta-beta-alpha zinc fingers"/>
    <property type="match status" value="6"/>
</dbReference>
<evidence type="ECO:0000259" key="7">
    <source>
        <dbReference type="PROSITE" id="PS50157"/>
    </source>
</evidence>